<evidence type="ECO:0000256" key="1">
    <source>
        <dbReference type="SAM" id="MobiDB-lite"/>
    </source>
</evidence>
<dbReference type="EMBL" id="JAVLET010000003">
    <property type="protein sequence ID" value="KAL0472579.1"/>
    <property type="molecule type" value="Genomic_DNA"/>
</dbReference>
<sequence>MADDSEPQDSKLSTAANVVGLLTFTLAALNLVIVRVLQNERSIVNQLRKRGWRNSLNALEQKIRYIRLFNPSFVGFGRDDIHAGDASGERSDLEDNKQPEERLSEIYKDVQTCYDQGKINVNETEAIENHLAEQISPAGYARATRRLISQWDVEGFYEASMSVWRQLYNRREAREAAGKLEENYQELSSIVADVDSHILLIQGLKILQLQSTIDRQAQAVSELENVKKTLEGTSPPAPGPASKPDGGGSPSS</sequence>
<reference evidence="3 4" key="1">
    <citation type="submission" date="2023-09" db="EMBL/GenBank/DDBJ databases">
        <title>Multi-omics analysis of a traditional fermented food reveals byproduct-associated fungal strains for waste-to-food upcycling.</title>
        <authorList>
            <consortium name="Lawrence Berkeley National Laboratory"/>
            <person name="Rekdal V.M."/>
            <person name="Villalobos-Escobedo J.M."/>
            <person name="Rodriguez-Valeron N."/>
            <person name="Garcia M.O."/>
            <person name="Vasquez D.P."/>
            <person name="Damayanti I."/>
            <person name="Sorensen P.M."/>
            <person name="Baidoo E.E."/>
            <person name="De Carvalho A.C."/>
            <person name="Riley R."/>
            <person name="Lipzen A."/>
            <person name="He G."/>
            <person name="Yan M."/>
            <person name="Haridas S."/>
            <person name="Daum C."/>
            <person name="Yoshinaga Y."/>
            <person name="Ng V."/>
            <person name="Grigoriev I.V."/>
            <person name="Munk R."/>
            <person name="Nuraida L."/>
            <person name="Wijaya C.H."/>
            <person name="Morales P.-C."/>
            <person name="Keasling J.D."/>
        </authorList>
    </citation>
    <scope>NUCLEOTIDE SEQUENCE [LARGE SCALE GENOMIC DNA]</scope>
    <source>
        <strain evidence="3 4">FGSC 2613</strain>
    </source>
</reference>
<name>A0ABR3DJ10_NEUIN</name>
<keyword evidence="2" id="KW-1133">Transmembrane helix</keyword>
<protein>
    <submittedName>
        <fullName evidence="3">Uncharacterized protein</fullName>
    </submittedName>
</protein>
<organism evidence="3 4">
    <name type="scientific">Neurospora intermedia</name>
    <dbReference type="NCBI Taxonomy" id="5142"/>
    <lineage>
        <taxon>Eukaryota</taxon>
        <taxon>Fungi</taxon>
        <taxon>Dikarya</taxon>
        <taxon>Ascomycota</taxon>
        <taxon>Pezizomycotina</taxon>
        <taxon>Sordariomycetes</taxon>
        <taxon>Sordariomycetidae</taxon>
        <taxon>Sordariales</taxon>
        <taxon>Sordariaceae</taxon>
        <taxon>Neurospora</taxon>
    </lineage>
</organism>
<feature type="transmembrane region" description="Helical" evidence="2">
    <location>
        <begin position="15"/>
        <end position="37"/>
    </location>
</feature>
<keyword evidence="4" id="KW-1185">Reference proteome</keyword>
<evidence type="ECO:0000313" key="3">
    <source>
        <dbReference type="EMBL" id="KAL0472579.1"/>
    </source>
</evidence>
<keyword evidence="2" id="KW-0472">Membrane</keyword>
<feature type="region of interest" description="Disordered" evidence="1">
    <location>
        <begin position="226"/>
        <end position="252"/>
    </location>
</feature>
<dbReference type="Proteomes" id="UP001451303">
    <property type="component" value="Unassembled WGS sequence"/>
</dbReference>
<evidence type="ECO:0000313" key="4">
    <source>
        <dbReference type="Proteomes" id="UP001451303"/>
    </source>
</evidence>
<gene>
    <name evidence="3" type="ORF">QR685DRAFT_439565</name>
</gene>
<proteinExistence type="predicted"/>
<accession>A0ABR3DJ10</accession>
<evidence type="ECO:0000256" key="2">
    <source>
        <dbReference type="SAM" id="Phobius"/>
    </source>
</evidence>
<keyword evidence="2" id="KW-0812">Transmembrane</keyword>
<comment type="caution">
    <text evidence="3">The sequence shown here is derived from an EMBL/GenBank/DDBJ whole genome shotgun (WGS) entry which is preliminary data.</text>
</comment>